<comment type="caution">
    <text evidence="2">The sequence shown here is derived from an EMBL/GenBank/DDBJ whole genome shotgun (WGS) entry which is preliminary data.</text>
</comment>
<evidence type="ECO:0000256" key="1">
    <source>
        <dbReference type="SAM" id="MobiDB-lite"/>
    </source>
</evidence>
<dbReference type="OrthoDB" id="2333384at2759"/>
<organism evidence="2 3">
    <name type="scientific">Penicillium ucsense</name>
    <dbReference type="NCBI Taxonomy" id="2839758"/>
    <lineage>
        <taxon>Eukaryota</taxon>
        <taxon>Fungi</taxon>
        <taxon>Dikarya</taxon>
        <taxon>Ascomycota</taxon>
        <taxon>Pezizomycotina</taxon>
        <taxon>Eurotiomycetes</taxon>
        <taxon>Eurotiomycetidae</taxon>
        <taxon>Eurotiales</taxon>
        <taxon>Aspergillaceae</taxon>
        <taxon>Penicillium</taxon>
    </lineage>
</organism>
<dbReference type="EMBL" id="WIWV01000039">
    <property type="protein sequence ID" value="KAF7716510.1"/>
    <property type="molecule type" value="Genomic_DNA"/>
</dbReference>
<feature type="region of interest" description="Disordered" evidence="1">
    <location>
        <begin position="402"/>
        <end position="430"/>
    </location>
</feature>
<dbReference type="AlphaFoldDB" id="A0A8J8W648"/>
<accession>A0A8J8W648</accession>
<gene>
    <name evidence="2" type="ORF">PECM_005387</name>
</gene>
<proteinExistence type="predicted"/>
<dbReference type="Proteomes" id="UP000631181">
    <property type="component" value="Unassembled WGS sequence"/>
</dbReference>
<sequence length="514" mass="56312">MSPILPQNTPDLSIHLFTTSTSDHYPGGTITGFISRTTPWADTRTTLSISLHGRCSTSFSSFSHDASSCRCHSELDLFGPDGVHREMFSGALHVQGPGRGGFTANSSSWRWAFEIGIPLHPDERFLGGHSLGTAAYLPLSDVVDAHVLPPSFDLAMDHERRRLRDGPSVSCASARVEYFLEAKMTNADRSKSATARLPIQMRCETSPFPITDFDVRLISRDPYIYTVKNPIGLARGFLSSSGLEPQMSRTLKRAMLARVLSLGRSARRRSVSFLLEISTASVLQKDSPFLIPFLVRAVPVPVPVPVPGPAPDTSTSSRKGFADGDEHVKARDPGLRMHIHIASVNFSLCSITKYLALGVGPVTIVRENQTEKKTVLGTYRSYSPNTSTGLADCEDGVECSKNAKQREHEKEEQDSGARTPRNDETSSSSLCHKHHLPAIRVPIDQDSAPVNVGELVGLRLSDQLQGSREVPSFLTYNIRRTHELEWDMVLQVGGTSLKVKGKQPVLVMERSVSG</sequence>
<evidence type="ECO:0000313" key="2">
    <source>
        <dbReference type="EMBL" id="KAF7716510.1"/>
    </source>
</evidence>
<keyword evidence="3" id="KW-1185">Reference proteome</keyword>
<name>A0A8J8W648_9EURO</name>
<reference evidence="2" key="1">
    <citation type="journal article" date="2020" name="Front. Microbiol.">
        <title>Gene regulatory networks of Penicillium echinulatum 2HH and Penicillium oxalicum 114-2 inferred by a computational biology approach.</title>
        <authorList>
            <person name="Lenz A.R."/>
            <person name="Galan-Vasquez E."/>
            <person name="Balbinot E."/>
            <person name="De Abreu F.P."/>
            <person name="De Oliveira N.S."/>
            <person name="Da Rosa L.O."/>
            <person name="De Avila E Silva S."/>
            <person name="Camassola M."/>
            <person name="Dillon A.J.P."/>
            <person name="Perez-Rueda E."/>
        </authorList>
    </citation>
    <scope>NUCLEOTIDE SEQUENCE</scope>
    <source>
        <strain evidence="2">S1M29</strain>
    </source>
</reference>
<evidence type="ECO:0000313" key="3">
    <source>
        <dbReference type="Proteomes" id="UP000631181"/>
    </source>
</evidence>
<evidence type="ECO:0008006" key="4">
    <source>
        <dbReference type="Google" id="ProtNLM"/>
    </source>
</evidence>
<protein>
    <recommendedName>
        <fullName evidence="4">Arrestin-like N-terminal domain-containing protein</fullName>
    </recommendedName>
</protein>
<feature type="compositionally biased region" description="Basic and acidic residues" evidence="1">
    <location>
        <begin position="404"/>
        <end position="424"/>
    </location>
</feature>